<dbReference type="Pfam" id="PF00782">
    <property type="entry name" value="DSPc"/>
    <property type="match status" value="1"/>
</dbReference>
<dbReference type="EnsemblMetazoa" id="GBRI011792-RA">
    <property type="protein sequence ID" value="GBRI011792-PA"/>
    <property type="gene ID" value="GBRI011792"/>
</dbReference>
<dbReference type="GO" id="GO:1990444">
    <property type="term" value="F:F-box domain binding"/>
    <property type="evidence" value="ECO:0007669"/>
    <property type="project" value="TreeGrafter"/>
</dbReference>
<keyword evidence="4" id="KW-1185">Reference proteome</keyword>
<feature type="compositionally biased region" description="Low complexity" evidence="1">
    <location>
        <begin position="334"/>
        <end position="343"/>
    </location>
</feature>
<dbReference type="VEuPathDB" id="VectorBase:GBRI011792"/>
<dbReference type="InterPro" id="IPR029021">
    <property type="entry name" value="Prot-tyrosine_phosphatase-like"/>
</dbReference>
<dbReference type="InterPro" id="IPR000340">
    <property type="entry name" value="Dual-sp_phosphatase_cat-dom"/>
</dbReference>
<accession>A0A1A9WA03</accession>
<dbReference type="GO" id="GO:0070372">
    <property type="term" value="P:regulation of ERK1 and ERK2 cascade"/>
    <property type="evidence" value="ECO:0007669"/>
    <property type="project" value="TreeGrafter"/>
</dbReference>
<dbReference type="GO" id="GO:0005737">
    <property type="term" value="C:cytoplasm"/>
    <property type="evidence" value="ECO:0007669"/>
    <property type="project" value="TreeGrafter"/>
</dbReference>
<evidence type="ECO:0000313" key="3">
    <source>
        <dbReference type="EnsemblMetazoa" id="GBRI011792-PA"/>
    </source>
</evidence>
<reference evidence="3" key="2">
    <citation type="submission" date="2020-05" db="UniProtKB">
        <authorList>
            <consortium name="EnsemblMetazoa"/>
        </authorList>
    </citation>
    <scope>IDENTIFICATION</scope>
    <source>
        <strain evidence="3">IAEA</strain>
    </source>
</reference>
<feature type="domain" description="Dual specificity phosphatase catalytic" evidence="2">
    <location>
        <begin position="181"/>
        <end position="297"/>
    </location>
</feature>
<name>A0A1A9WA03_9MUSC</name>
<dbReference type="STRING" id="37001.A0A1A9WA03"/>
<organism evidence="3 4">
    <name type="scientific">Glossina brevipalpis</name>
    <dbReference type="NCBI Taxonomy" id="37001"/>
    <lineage>
        <taxon>Eukaryota</taxon>
        <taxon>Metazoa</taxon>
        <taxon>Ecdysozoa</taxon>
        <taxon>Arthropoda</taxon>
        <taxon>Hexapoda</taxon>
        <taxon>Insecta</taxon>
        <taxon>Pterygota</taxon>
        <taxon>Neoptera</taxon>
        <taxon>Endopterygota</taxon>
        <taxon>Diptera</taxon>
        <taxon>Brachycera</taxon>
        <taxon>Muscomorpha</taxon>
        <taxon>Hippoboscoidea</taxon>
        <taxon>Glossinidae</taxon>
        <taxon>Glossina</taxon>
    </lineage>
</organism>
<dbReference type="GO" id="GO:0005654">
    <property type="term" value="C:nucleoplasm"/>
    <property type="evidence" value="ECO:0007669"/>
    <property type="project" value="TreeGrafter"/>
</dbReference>
<dbReference type="InterPro" id="IPR052449">
    <property type="entry name" value="STYX-Interacting_Phosphatase"/>
</dbReference>
<dbReference type="GO" id="GO:0062026">
    <property type="term" value="P:negative regulation of SCF-dependent proteasomal ubiquitin-dependent catabolic process"/>
    <property type="evidence" value="ECO:0007669"/>
    <property type="project" value="TreeGrafter"/>
</dbReference>
<proteinExistence type="predicted"/>
<evidence type="ECO:0000259" key="2">
    <source>
        <dbReference type="Pfam" id="PF00782"/>
    </source>
</evidence>
<dbReference type="Proteomes" id="UP000091820">
    <property type="component" value="Unassembled WGS sequence"/>
</dbReference>
<dbReference type="AlphaFoldDB" id="A0A1A9WA03"/>
<protein>
    <recommendedName>
        <fullName evidence="2">Dual specificity phosphatase catalytic domain-containing protein</fullName>
    </recommendedName>
</protein>
<dbReference type="PANTHER" id="PTHR46588:SF1">
    <property type="entry name" value="SERINE_THREONINE_TYROSINE-INTERACTING PROTEIN"/>
    <property type="match status" value="1"/>
</dbReference>
<dbReference type="SUPFAM" id="SSF52799">
    <property type="entry name" value="(Phosphotyrosine protein) phosphatases II"/>
    <property type="match status" value="1"/>
</dbReference>
<dbReference type="PANTHER" id="PTHR46588">
    <property type="entry name" value="SERINE/THREONINE/TYROSINE-INTERACTING PROTEIN"/>
    <property type="match status" value="1"/>
</dbReference>
<evidence type="ECO:0000256" key="1">
    <source>
        <dbReference type="SAM" id="MobiDB-lite"/>
    </source>
</evidence>
<evidence type="ECO:0000313" key="4">
    <source>
        <dbReference type="Proteomes" id="UP000091820"/>
    </source>
</evidence>
<sequence>MTLPKTFTITSKEFNNFDTMSFEAVSIAHNINNHNSNSHHQGQHQRQPQQHRPLPANAINARGNITLPLMNGDHAEGIFNAEIHENIDSAAGTAAIVQSPPNNEVLVECVMPGIYLSKNFIHWQAEQLSAYSFTHIIIIDKHIQELYYPNQQPSIFKLCQRTTSNQNNNNNHTGGISDAQRQAFDCFCPLSMSLRKRLNFGQEFEVIDLNFGEKSYLTTVLPNCYRAVKFINKALQVGGTILVIDCNGGEQKCLTIIVAYLMYKYNVNFSNAFARLKICYKKADLDRFYISQLYEYEPILQVQRAQSRGHSCSRELHAAILKRKKSHDDDDDNLTTTTITSSTPESMNLEHNASTSELLDNLNPLNQFNTAQMENQAATRIVDRVRDANIDKHYGMTERNSITVATSITGSGGGGDNDNDWYNWDDYAME</sequence>
<feature type="region of interest" description="Disordered" evidence="1">
    <location>
        <begin position="32"/>
        <end position="51"/>
    </location>
</feature>
<dbReference type="Gene3D" id="3.90.190.10">
    <property type="entry name" value="Protein tyrosine phosphatase superfamily"/>
    <property type="match status" value="1"/>
</dbReference>
<reference evidence="4" key="1">
    <citation type="submission" date="2014-03" db="EMBL/GenBank/DDBJ databases">
        <authorList>
            <person name="Aksoy S."/>
            <person name="Warren W."/>
            <person name="Wilson R.K."/>
        </authorList>
    </citation>
    <scope>NUCLEOTIDE SEQUENCE [LARGE SCALE GENOMIC DNA]</scope>
    <source>
        <strain evidence="4">IAEA</strain>
    </source>
</reference>
<feature type="region of interest" description="Disordered" evidence="1">
    <location>
        <begin position="327"/>
        <end position="348"/>
    </location>
</feature>